<keyword evidence="2" id="KW-1185">Reference proteome</keyword>
<gene>
    <name evidence="1" type="ORF">O6H91_10G015000</name>
</gene>
<evidence type="ECO:0000313" key="1">
    <source>
        <dbReference type="EMBL" id="KAJ7540441.1"/>
    </source>
</evidence>
<sequence>MVLWIFGYGSLIWKAGFHYEDRIVGYIKGYRRVFYQGSTDHRGTPENPGRTVTLLPQEGAKCWGTAYRVCGPDAEQKLVLSYLDLREKEYDVRESVDFFTVESTKPAISNVLVYIGSPNRINNKYYLGPAPLFDMASQIATAIGPAGPNYEYLFRLEEALLKIGHADEEIIELANEVRKFSMIPKGILTRRGEAAG</sequence>
<dbReference type="EMBL" id="CM055101">
    <property type="protein sequence ID" value="KAJ7540441.1"/>
    <property type="molecule type" value="Genomic_DNA"/>
</dbReference>
<reference evidence="2" key="1">
    <citation type="journal article" date="2024" name="Proc. Natl. Acad. Sci. U.S.A.">
        <title>Extraordinary preservation of gene collinearity over three hundred million years revealed in homosporous lycophytes.</title>
        <authorList>
            <person name="Li C."/>
            <person name="Wickell D."/>
            <person name="Kuo L.Y."/>
            <person name="Chen X."/>
            <person name="Nie B."/>
            <person name="Liao X."/>
            <person name="Peng D."/>
            <person name="Ji J."/>
            <person name="Jenkins J."/>
            <person name="Williams M."/>
            <person name="Shu S."/>
            <person name="Plott C."/>
            <person name="Barry K."/>
            <person name="Rajasekar S."/>
            <person name="Grimwood J."/>
            <person name="Han X."/>
            <person name="Sun S."/>
            <person name="Hou Z."/>
            <person name="He W."/>
            <person name="Dai G."/>
            <person name="Sun C."/>
            <person name="Schmutz J."/>
            <person name="Leebens-Mack J.H."/>
            <person name="Li F.W."/>
            <person name="Wang L."/>
        </authorList>
    </citation>
    <scope>NUCLEOTIDE SEQUENCE [LARGE SCALE GENOMIC DNA]</scope>
    <source>
        <strain evidence="2">cv. PW_Plant_1</strain>
    </source>
</reference>
<comment type="caution">
    <text evidence="1">The sequence shown here is derived from an EMBL/GenBank/DDBJ whole genome shotgun (WGS) entry which is preliminary data.</text>
</comment>
<name>A0ACC2CEK9_DIPCM</name>
<accession>A0ACC2CEK9</accession>
<organism evidence="1 2">
    <name type="scientific">Diphasiastrum complanatum</name>
    <name type="common">Issler's clubmoss</name>
    <name type="synonym">Lycopodium complanatum</name>
    <dbReference type="NCBI Taxonomy" id="34168"/>
    <lineage>
        <taxon>Eukaryota</taxon>
        <taxon>Viridiplantae</taxon>
        <taxon>Streptophyta</taxon>
        <taxon>Embryophyta</taxon>
        <taxon>Tracheophyta</taxon>
        <taxon>Lycopodiopsida</taxon>
        <taxon>Lycopodiales</taxon>
        <taxon>Lycopodiaceae</taxon>
        <taxon>Lycopodioideae</taxon>
        <taxon>Diphasiastrum</taxon>
    </lineage>
</organism>
<protein>
    <submittedName>
        <fullName evidence="1">Uncharacterized protein</fullName>
    </submittedName>
</protein>
<dbReference type="Proteomes" id="UP001162992">
    <property type="component" value="Chromosome 10"/>
</dbReference>
<proteinExistence type="predicted"/>
<evidence type="ECO:0000313" key="2">
    <source>
        <dbReference type="Proteomes" id="UP001162992"/>
    </source>
</evidence>